<accession>A0A1J7I4E6</accession>
<dbReference type="InParanoid" id="A0A1J7I4E6"/>
<dbReference type="Proteomes" id="UP000182658">
    <property type="component" value="Unassembled WGS sequence"/>
</dbReference>
<feature type="region of interest" description="Disordered" evidence="1">
    <location>
        <begin position="152"/>
        <end position="173"/>
    </location>
</feature>
<evidence type="ECO:0000313" key="2">
    <source>
        <dbReference type="EMBL" id="OIW22243.1"/>
    </source>
</evidence>
<name>A0A1J7I4E6_9PEZI</name>
<dbReference type="EMBL" id="KV875130">
    <property type="protein sequence ID" value="OIW22243.1"/>
    <property type="molecule type" value="Genomic_DNA"/>
</dbReference>
<evidence type="ECO:0000313" key="3">
    <source>
        <dbReference type="Proteomes" id="UP000182658"/>
    </source>
</evidence>
<gene>
    <name evidence="2" type="ORF">CONLIGDRAFT_687740</name>
</gene>
<organism evidence="2 3">
    <name type="scientific">Coniochaeta ligniaria NRRL 30616</name>
    <dbReference type="NCBI Taxonomy" id="1408157"/>
    <lineage>
        <taxon>Eukaryota</taxon>
        <taxon>Fungi</taxon>
        <taxon>Dikarya</taxon>
        <taxon>Ascomycota</taxon>
        <taxon>Pezizomycotina</taxon>
        <taxon>Sordariomycetes</taxon>
        <taxon>Sordariomycetidae</taxon>
        <taxon>Coniochaetales</taxon>
        <taxon>Coniochaetaceae</taxon>
        <taxon>Coniochaeta</taxon>
    </lineage>
</organism>
<protein>
    <submittedName>
        <fullName evidence="2">Uncharacterized protein</fullName>
    </submittedName>
</protein>
<dbReference type="AlphaFoldDB" id="A0A1J7I4E6"/>
<keyword evidence="3" id="KW-1185">Reference proteome</keyword>
<proteinExistence type="predicted"/>
<feature type="region of interest" description="Disordered" evidence="1">
    <location>
        <begin position="85"/>
        <end position="105"/>
    </location>
</feature>
<reference evidence="2 3" key="1">
    <citation type="submission" date="2016-10" db="EMBL/GenBank/DDBJ databases">
        <title>Draft genome sequence of Coniochaeta ligniaria NRRL30616, a lignocellulolytic fungus for bioabatement of inhibitors in plant biomass hydrolysates.</title>
        <authorList>
            <consortium name="DOE Joint Genome Institute"/>
            <person name="Jimenez D.J."/>
            <person name="Hector R.E."/>
            <person name="Riley R."/>
            <person name="Sun H."/>
            <person name="Grigoriev I.V."/>
            <person name="Van Elsas J.D."/>
            <person name="Nichols N.N."/>
        </authorList>
    </citation>
    <scope>NUCLEOTIDE SEQUENCE [LARGE SCALE GENOMIC DNA]</scope>
    <source>
        <strain evidence="2 3">NRRL 30616</strain>
    </source>
</reference>
<sequence>MDTASPGGQVKDEEALPDRQPEDEEALPNRQPENEEAVPDLVTPSPAESTIDLTFSSVFSGISGANADTQLTSMVSMTPLEAPSYLDTMTSKRNRDMDQESPTRKKVRIEVGKTKALKFDGQDAPVEDPTTVAATDSTSAAETFTASLRPQMPSHAAQQPMSPADSQPQHATPALSSLHLHISEFTEVKRRAAQVRASLIECRNLYQCHLNNAAPTRERMENQVVPVFEVLLDRTANTIERLAGEVWAIPEEIKMYESSIMQIEKSRFVNPSQNLEALRADLACLKRQYDKCEELTLNRETADQYRTPDVRSLLNGLRYQARVYVEAINQVDGILSL</sequence>
<feature type="compositionally biased region" description="Polar residues" evidence="1">
    <location>
        <begin position="156"/>
        <end position="170"/>
    </location>
</feature>
<feature type="compositionally biased region" description="Basic and acidic residues" evidence="1">
    <location>
        <begin position="93"/>
        <end position="105"/>
    </location>
</feature>
<feature type="compositionally biased region" description="Basic and acidic residues" evidence="1">
    <location>
        <begin position="10"/>
        <end position="20"/>
    </location>
</feature>
<evidence type="ECO:0000256" key="1">
    <source>
        <dbReference type="SAM" id="MobiDB-lite"/>
    </source>
</evidence>
<feature type="region of interest" description="Disordered" evidence="1">
    <location>
        <begin position="1"/>
        <end position="49"/>
    </location>
</feature>